<dbReference type="InterPro" id="IPR007358">
    <property type="entry name" value="Nucleoid_associated_NdpA"/>
</dbReference>
<dbReference type="GO" id="GO:0009295">
    <property type="term" value="C:nucleoid"/>
    <property type="evidence" value="ECO:0007669"/>
    <property type="project" value="InterPro"/>
</dbReference>
<evidence type="ECO:0008006" key="3">
    <source>
        <dbReference type="Google" id="ProtNLM"/>
    </source>
</evidence>
<reference evidence="1" key="1">
    <citation type="submission" date="2018-01" db="EMBL/GenBank/DDBJ databases">
        <authorList>
            <person name="Chaillou S."/>
        </authorList>
    </citation>
    <scope>NUCLEOTIDE SEQUENCE [LARGE SCALE GENOMIC DNA]</scope>
    <source>
        <strain evidence="1">MFPC41A2801</strain>
    </source>
</reference>
<comment type="caution">
    <text evidence="1">The sequence shown here is derived from an EMBL/GenBank/DDBJ whole genome shotgun (WGS) entry which is preliminary data.</text>
</comment>
<dbReference type="AlphaFoldDB" id="A0A2N9DT56"/>
<dbReference type="EMBL" id="OGVC01000002">
    <property type="protein sequence ID" value="SPC36253.1"/>
    <property type="molecule type" value="Genomic_DNA"/>
</dbReference>
<proteinExistence type="predicted"/>
<sequence>MDIYLKQAILQVVDRDVGSPVFSQQTLDLTSDITRDYLTNKVKKLSSAQSKTGIIKEEASLLQLITLLETDFINVSQQLVEKWYAIYQMSDDAPSADVFVVLYEQDAQPYLAFLKVNYHQAYTHYVDAESGQLVNQLIIHQSILSSKTQKADEGFSINLASRQFELIEKQYLFSGEKQFYLSQQLLEVEPAPSLEENVRVVKKAAEKIGKRFEVAKHDVVANVKEAIYATIEADGELDTAVVAEKIFKNNVSAQTEFKAEMTDKAPAVSVPVSPAVQEIAVKKYGKQKLKLSNGIELIVPIEVYQNPDLFEFINNPDGTMSVAIKNVEEVISRL</sequence>
<evidence type="ECO:0000313" key="1">
    <source>
        <dbReference type="EMBL" id="SPC36253.1"/>
    </source>
</evidence>
<keyword evidence="2" id="KW-1185">Reference proteome</keyword>
<evidence type="ECO:0000313" key="2">
    <source>
        <dbReference type="Proteomes" id="UP000238739"/>
    </source>
</evidence>
<dbReference type="RefSeq" id="WP_106482961.1">
    <property type="nucleotide sequence ID" value="NZ_CBCPIL010000027.1"/>
</dbReference>
<organism evidence="1 2">
    <name type="scientific">Latilactobacillus fuchuensis</name>
    <dbReference type="NCBI Taxonomy" id="164393"/>
    <lineage>
        <taxon>Bacteria</taxon>
        <taxon>Bacillati</taxon>
        <taxon>Bacillota</taxon>
        <taxon>Bacilli</taxon>
        <taxon>Lactobacillales</taxon>
        <taxon>Lactobacillaceae</taxon>
        <taxon>Latilactobacillus</taxon>
    </lineage>
</organism>
<protein>
    <recommendedName>
        <fullName evidence="3">Nucleoid-associated protein</fullName>
    </recommendedName>
</protein>
<dbReference type="Pfam" id="PF04245">
    <property type="entry name" value="NA37"/>
    <property type="match status" value="1"/>
</dbReference>
<dbReference type="Proteomes" id="UP000238739">
    <property type="component" value="Unassembled WGS sequence"/>
</dbReference>
<name>A0A2N9DT56_9LACO</name>
<accession>A0A2N9DT56</accession>
<gene>
    <name evidence="1" type="ORF">LFUMFP_100032</name>
</gene>